<dbReference type="RefSeq" id="WP_253189716.1">
    <property type="nucleotide sequence ID" value="NZ_FNKP01000002.1"/>
</dbReference>
<reference evidence="4" key="1">
    <citation type="submission" date="2016-10" db="EMBL/GenBank/DDBJ databases">
        <authorList>
            <person name="Varghese N."/>
        </authorList>
    </citation>
    <scope>NUCLEOTIDE SEQUENCE [LARGE SCALE GENOMIC DNA]</scope>
    <source>
        <strain evidence="4">GAS106B</strain>
    </source>
</reference>
<dbReference type="Gene3D" id="3.30.70.1440">
    <property type="entry name" value="Multidrug efflux transporter AcrB pore domain"/>
    <property type="match status" value="1"/>
</dbReference>
<feature type="transmembrane region" description="Helical" evidence="2">
    <location>
        <begin position="933"/>
        <end position="954"/>
    </location>
</feature>
<proteinExistence type="predicted"/>
<dbReference type="PRINTS" id="PR00702">
    <property type="entry name" value="ACRIFLAVINRP"/>
</dbReference>
<name>A0A1H1HI23_9BURK</name>
<dbReference type="PANTHER" id="PTHR32063:SF8">
    <property type="entry name" value="CATION EFFLUX PROTEIN"/>
    <property type="match status" value="1"/>
</dbReference>
<feature type="transmembrane region" description="Helical" evidence="2">
    <location>
        <begin position="1015"/>
        <end position="1038"/>
    </location>
</feature>
<feature type="compositionally biased region" description="Basic and acidic residues" evidence="1">
    <location>
        <begin position="1072"/>
        <end position="1084"/>
    </location>
</feature>
<feature type="transmembrane region" description="Helical" evidence="2">
    <location>
        <begin position="537"/>
        <end position="556"/>
    </location>
</feature>
<dbReference type="Proteomes" id="UP000183487">
    <property type="component" value="Unassembled WGS sequence"/>
</dbReference>
<keyword evidence="2" id="KW-0812">Transmembrane</keyword>
<protein>
    <submittedName>
        <fullName evidence="3">Multidrug efflux pump subunit AcrB</fullName>
    </submittedName>
</protein>
<dbReference type="SUPFAM" id="SSF82866">
    <property type="entry name" value="Multidrug efflux transporter AcrB transmembrane domain"/>
    <property type="match status" value="2"/>
</dbReference>
<gene>
    <name evidence="3" type="ORF">SAMN05443245_3931</name>
</gene>
<keyword evidence="2" id="KW-1133">Transmembrane helix</keyword>
<feature type="transmembrane region" description="Helical" evidence="2">
    <location>
        <begin position="909"/>
        <end position="927"/>
    </location>
</feature>
<evidence type="ECO:0000313" key="3">
    <source>
        <dbReference type="EMBL" id="SDR25044.1"/>
    </source>
</evidence>
<evidence type="ECO:0000256" key="1">
    <source>
        <dbReference type="SAM" id="MobiDB-lite"/>
    </source>
</evidence>
<feature type="region of interest" description="Disordered" evidence="1">
    <location>
        <begin position="1047"/>
        <end position="1134"/>
    </location>
</feature>
<feature type="transmembrane region" description="Helical" evidence="2">
    <location>
        <begin position="431"/>
        <end position="452"/>
    </location>
</feature>
<dbReference type="AlphaFoldDB" id="A0A1H1HI23"/>
<dbReference type="GO" id="GO:0005886">
    <property type="term" value="C:plasma membrane"/>
    <property type="evidence" value="ECO:0007669"/>
    <property type="project" value="TreeGrafter"/>
</dbReference>
<dbReference type="Gene3D" id="3.30.70.1430">
    <property type="entry name" value="Multidrug efflux transporter AcrB pore domain"/>
    <property type="match status" value="2"/>
</dbReference>
<keyword evidence="2" id="KW-0472">Membrane</keyword>
<organism evidence="3 4">
    <name type="scientific">Paraburkholderia fungorum</name>
    <dbReference type="NCBI Taxonomy" id="134537"/>
    <lineage>
        <taxon>Bacteria</taxon>
        <taxon>Pseudomonadati</taxon>
        <taxon>Pseudomonadota</taxon>
        <taxon>Betaproteobacteria</taxon>
        <taxon>Burkholderiales</taxon>
        <taxon>Burkholderiaceae</taxon>
        <taxon>Paraburkholderia</taxon>
    </lineage>
</organism>
<feature type="transmembrane region" description="Helical" evidence="2">
    <location>
        <begin position="458"/>
        <end position="477"/>
    </location>
</feature>
<feature type="transmembrane region" description="Helical" evidence="2">
    <location>
        <begin position="984"/>
        <end position="1003"/>
    </location>
</feature>
<dbReference type="Pfam" id="PF00873">
    <property type="entry name" value="ACR_tran"/>
    <property type="match status" value="1"/>
</dbReference>
<dbReference type="Gene3D" id="1.20.1640.10">
    <property type="entry name" value="Multidrug efflux transporter AcrB transmembrane domain"/>
    <property type="match status" value="2"/>
</dbReference>
<dbReference type="SUPFAM" id="SSF82714">
    <property type="entry name" value="Multidrug efflux transporter AcrB TolC docking domain, DN and DC subdomains"/>
    <property type="match status" value="2"/>
</dbReference>
<dbReference type="Gene3D" id="3.30.70.1320">
    <property type="entry name" value="Multidrug efflux transporter AcrB pore domain like"/>
    <property type="match status" value="1"/>
</dbReference>
<sequence length="1134" mass="120686">MWIVNVALKRPYTFIVMAILILLATPFVLFTTPVDVLPEINIPVVSIIWSYTGLSAEDMANRITSVNERSLTTTVNDIEHIESQSLAGIAILKIFLQPNANIQTAIAQTVAVEQAQVKQMPPGATPPLVISYSASSIPVIQLGLSSPKLSEQSLNDTALNFLRPQLVTIPGAAVPYPYGGKSRLISVDLDTRALLAKGLTPSDVVSAFNAQNLILPTGTAKIGPKEYTVNMNGSPSTLEGLNDIPVRTLNGATTYLREVAHVRDGFSPQTNVVRQNGHRGVLLSVLKSGSASTLSIVDTLKGLLPGARAALPPDLTITALFDQSVFVKAAVQGVVREALIAAALTAAMILLFLGNWRSTCIIAISIPLSILSSLIVLHALGQTINIMTLGGLALAVGILVDDATVTIENIERHLHMGTNLHDAILDGAGEIAVPALVSTLCICIVFVPMFFLTGVARYLFVPLAEAVVFAMIASYILSRTLVPTLAMLFMGHAHKPKEGAKPNLFMRLYQRFDRGFERMRAAYIMVLSSVLVRRGRFGALFLGFCVVSMGLVFVLGEDFFPTVDAGDIRLHFRAPTGTRIEETARLADQIEGVIREVVPEKELGTILDNLGLPYSGINLSYSNSGTIGTLDGEIQVALNEDHKPSQIYMDKLRTILPQRFPGVEFFFQPADIVTQILNFGLPAAVDVQIAGADQSGNFDVARKLLKQVRLIPGTVDTHIQQKLDEPVINLQMDRTRLQQLNLSASNVSQNVLISLSGSSQTSPGFWFNNKNGVEYQVAVQTPQYQISSIDELLRTPVSASANGPTQLLGNLVRVSPQNQFALVTHYNIRPVIDLYVSVENRDLGSVANQVDKLVNNVRASLPRGSTIIVRGQVQTMRSSFFGLGLGVAMAIVLVYLLIVVNFQSWVDPLIIISALPAALAGIVWMLFLTGTHLSVPALTGAIMTMGVATANSILMVSFARQRLQAGSPPLTAALEAGASRIRPVLMTAFAMIIGMIPMALGLGEGAEQNAPLGRAVIGGLLFATVSTLFFVPLVFAGIHTRLARKHGNGDGDGGGDGGNGGNNGGNGGGHGNDGDRAHEDDKRAGAAQGHAHDSGNTQGKGSNDSKDNGNGGERGNDGTGSDPAPDHGGAVQPA</sequence>
<dbReference type="GO" id="GO:0042910">
    <property type="term" value="F:xenobiotic transmembrane transporter activity"/>
    <property type="evidence" value="ECO:0007669"/>
    <property type="project" value="TreeGrafter"/>
</dbReference>
<evidence type="ECO:0000256" key="2">
    <source>
        <dbReference type="SAM" id="Phobius"/>
    </source>
</evidence>
<feature type="transmembrane region" description="Helical" evidence="2">
    <location>
        <begin position="12"/>
        <end position="30"/>
    </location>
</feature>
<feature type="compositionally biased region" description="Gly residues" evidence="1">
    <location>
        <begin position="1050"/>
        <end position="1071"/>
    </location>
</feature>
<feature type="transmembrane region" description="Helical" evidence="2">
    <location>
        <begin position="360"/>
        <end position="380"/>
    </location>
</feature>
<evidence type="ECO:0000313" key="4">
    <source>
        <dbReference type="Proteomes" id="UP000183487"/>
    </source>
</evidence>
<dbReference type="InterPro" id="IPR001036">
    <property type="entry name" value="Acrflvin-R"/>
</dbReference>
<dbReference type="PANTHER" id="PTHR32063">
    <property type="match status" value="1"/>
</dbReference>
<feature type="transmembrane region" description="Helical" evidence="2">
    <location>
        <begin position="334"/>
        <end position="353"/>
    </location>
</feature>
<accession>A0A1H1HI23</accession>
<dbReference type="EMBL" id="FNKP01000002">
    <property type="protein sequence ID" value="SDR25044.1"/>
    <property type="molecule type" value="Genomic_DNA"/>
</dbReference>
<keyword evidence="4" id="KW-1185">Reference proteome</keyword>
<dbReference type="InterPro" id="IPR027463">
    <property type="entry name" value="AcrB_DN_DC_subdom"/>
</dbReference>
<dbReference type="Gene3D" id="3.30.2090.10">
    <property type="entry name" value="Multidrug efflux transporter AcrB TolC docking domain, DN and DC subdomains"/>
    <property type="match status" value="2"/>
</dbReference>
<feature type="transmembrane region" description="Helical" evidence="2">
    <location>
        <begin position="880"/>
        <end position="902"/>
    </location>
</feature>
<dbReference type="SUPFAM" id="SSF82693">
    <property type="entry name" value="Multidrug efflux transporter AcrB pore domain, PN1, PN2, PC1 and PC2 subdomains"/>
    <property type="match status" value="2"/>
</dbReference>